<feature type="domain" description="SusD-like N-terminal" evidence="8">
    <location>
        <begin position="22"/>
        <end position="221"/>
    </location>
</feature>
<dbReference type="Gene3D" id="1.25.40.900">
    <property type="match status" value="1"/>
</dbReference>
<comment type="subcellular location">
    <subcellularLocation>
        <location evidence="1">Cell outer membrane</location>
    </subcellularLocation>
</comment>
<comment type="similarity">
    <text evidence="2">Belongs to the SusD family.</text>
</comment>
<evidence type="ECO:0000256" key="4">
    <source>
        <dbReference type="ARBA" id="ARBA00023136"/>
    </source>
</evidence>
<evidence type="ECO:0000256" key="3">
    <source>
        <dbReference type="ARBA" id="ARBA00022729"/>
    </source>
</evidence>
<keyword evidence="5" id="KW-0998">Cell outer membrane</keyword>
<dbReference type="Pfam" id="PF07980">
    <property type="entry name" value="SusD_RagB"/>
    <property type="match status" value="1"/>
</dbReference>
<dbReference type="Proteomes" id="UP000031408">
    <property type="component" value="Unassembled WGS sequence"/>
</dbReference>
<gene>
    <name evidence="9" type="ORF">OI18_04145</name>
</gene>
<keyword evidence="10" id="KW-1185">Reference proteome</keyword>
<evidence type="ECO:0000256" key="6">
    <source>
        <dbReference type="SAM" id="SignalP"/>
    </source>
</evidence>
<feature type="domain" description="RagB/SusD" evidence="7">
    <location>
        <begin position="334"/>
        <end position="468"/>
    </location>
</feature>
<dbReference type="RefSeq" id="WP_039137469.1">
    <property type="nucleotide sequence ID" value="NZ_JSVC01000004.1"/>
</dbReference>
<dbReference type="EMBL" id="JSVC01000004">
    <property type="protein sequence ID" value="KIC95831.1"/>
    <property type="molecule type" value="Genomic_DNA"/>
</dbReference>
<dbReference type="SUPFAM" id="SSF48452">
    <property type="entry name" value="TPR-like"/>
    <property type="match status" value="1"/>
</dbReference>
<comment type="caution">
    <text evidence="9">The sequence shown here is derived from an EMBL/GenBank/DDBJ whole genome shotgun (WGS) entry which is preliminary data.</text>
</comment>
<dbReference type="InterPro" id="IPR033985">
    <property type="entry name" value="SusD-like_N"/>
</dbReference>
<reference evidence="9 10" key="1">
    <citation type="submission" date="2014-11" db="EMBL/GenBank/DDBJ databases">
        <title>Genome sequence of Flavihumibacter solisilvae 3-3.</title>
        <authorList>
            <person name="Zhou G."/>
            <person name="Li M."/>
            <person name="Wang G."/>
        </authorList>
    </citation>
    <scope>NUCLEOTIDE SEQUENCE [LARGE SCALE GENOMIC DNA]</scope>
    <source>
        <strain evidence="9 10">3-3</strain>
    </source>
</reference>
<evidence type="ECO:0000313" key="9">
    <source>
        <dbReference type="EMBL" id="KIC95831.1"/>
    </source>
</evidence>
<evidence type="ECO:0000256" key="1">
    <source>
        <dbReference type="ARBA" id="ARBA00004442"/>
    </source>
</evidence>
<dbReference type="InterPro" id="IPR012944">
    <property type="entry name" value="SusD_RagB_dom"/>
</dbReference>
<evidence type="ECO:0008006" key="11">
    <source>
        <dbReference type="Google" id="ProtNLM"/>
    </source>
</evidence>
<dbReference type="Pfam" id="PF14322">
    <property type="entry name" value="SusD-like_3"/>
    <property type="match status" value="1"/>
</dbReference>
<sequence>MQKKTVTALLTVLVLFTACSKDFLDLTPPNAVPLNEAIVDENSMQTAVNGMYSGLRAIDLFGRSIPIDGDLLADNIYLSPQNSNRYIPEYTYTYIETNGVVNNMWAGGYNVILRANNIINADIPSNEVVDQLKGEARTIRALCYFELVKFFAPHYGVNPNADGVPLVLQYDPNLKPARNTVAEVYNQIEADLLAAYELLTQEKGSAYVSKYVAASLLARMYQFKGDWENALNWSLDVLQNGNYGVAPGGSLLSYWANPASVSNRLETIFEIDFDVIGNNGTDDLAYFYAQEGYGDALATDDLYNLYSETDVRRELIIPGSRAGIDVWVVNKYPNTTNPNDKDNIKVIRFAEVVYILIEALYRLGDEANAVSLLNQLTQLRDFDFPGYTSTGAQLLEDIYTERRKELAFEGHRYWDLVRLGRAVVRDNSTGNYQPFVPLELPVSSPRRIYPIPKAELNVNSNVEQNEGY</sequence>
<name>A0A0C1L894_9BACT</name>
<protein>
    <recommendedName>
        <fullName evidence="11">Carbohydrate-binding protein SusD</fullName>
    </recommendedName>
</protein>
<dbReference type="AlphaFoldDB" id="A0A0C1L894"/>
<evidence type="ECO:0000313" key="10">
    <source>
        <dbReference type="Proteomes" id="UP000031408"/>
    </source>
</evidence>
<keyword evidence="3 6" id="KW-0732">Signal</keyword>
<evidence type="ECO:0000259" key="7">
    <source>
        <dbReference type="Pfam" id="PF07980"/>
    </source>
</evidence>
<evidence type="ECO:0000259" key="8">
    <source>
        <dbReference type="Pfam" id="PF14322"/>
    </source>
</evidence>
<dbReference type="Gene3D" id="2.20.20.130">
    <property type="match status" value="1"/>
</dbReference>
<dbReference type="CDD" id="cd08977">
    <property type="entry name" value="SusD"/>
    <property type="match status" value="1"/>
</dbReference>
<dbReference type="GO" id="GO:0009279">
    <property type="term" value="C:cell outer membrane"/>
    <property type="evidence" value="ECO:0007669"/>
    <property type="project" value="UniProtKB-SubCell"/>
</dbReference>
<dbReference type="PROSITE" id="PS51257">
    <property type="entry name" value="PROKAR_LIPOPROTEIN"/>
    <property type="match status" value="1"/>
</dbReference>
<keyword evidence="4" id="KW-0472">Membrane</keyword>
<accession>A0A0C1L894</accession>
<evidence type="ECO:0000256" key="2">
    <source>
        <dbReference type="ARBA" id="ARBA00006275"/>
    </source>
</evidence>
<dbReference type="InterPro" id="IPR011990">
    <property type="entry name" value="TPR-like_helical_dom_sf"/>
</dbReference>
<proteinExistence type="inferred from homology"/>
<dbReference type="STRING" id="1349421.OI18_04145"/>
<evidence type="ECO:0000256" key="5">
    <source>
        <dbReference type="ARBA" id="ARBA00023237"/>
    </source>
</evidence>
<dbReference type="OrthoDB" id="1080118at2"/>
<feature type="chain" id="PRO_5002153183" description="Carbohydrate-binding protein SusD" evidence="6">
    <location>
        <begin position="21"/>
        <end position="468"/>
    </location>
</feature>
<feature type="signal peptide" evidence="6">
    <location>
        <begin position="1"/>
        <end position="20"/>
    </location>
</feature>
<organism evidence="9 10">
    <name type="scientific">Flavihumibacter solisilvae</name>
    <dbReference type="NCBI Taxonomy" id="1349421"/>
    <lineage>
        <taxon>Bacteria</taxon>
        <taxon>Pseudomonadati</taxon>
        <taxon>Bacteroidota</taxon>
        <taxon>Chitinophagia</taxon>
        <taxon>Chitinophagales</taxon>
        <taxon>Chitinophagaceae</taxon>
        <taxon>Flavihumibacter</taxon>
    </lineage>
</organism>
<dbReference type="Gene3D" id="1.25.40.390">
    <property type="match status" value="1"/>
</dbReference>